<accession>A0AC61Y8F4</accession>
<sequence>MKKILLLFVFAGLCLGCDDDNNSKLERVQVAVPLTMSLDELRSSVSVESAQSIEESGKIYTYQDLIFINDNLKGVHVIDNSDPSNPVQKNFLKIPQNTDVAVKDNKLYANSGPDLVVFDISNVNGIQYETRMEHVFPNYYPPVMEEADYVDYPEIDFASEIIIGYEVKTEFRKIEDVRVFDGVENSDALSGSGTGGSMARFKIIKDYLYSVTENQIHIFNISTPENPTAVNTEYVGWQIETIFNQGDYLYLGSADGMYIYDITNATVPTYVSQISHVMGCDPVVVQGDLAYVTIRGGNMCGQDFSQLEIIDVSDKAMPERIAVYEMEEPYGLGIKDNHLFVCDGSAGLKVYDASASPELTLIDRFEDIETFDVIPLQDVLLMVGGEKLYQYRYTSEGIQLLSTFSLN</sequence>
<evidence type="ECO:0000313" key="2">
    <source>
        <dbReference type="Proteomes" id="UP000356253"/>
    </source>
</evidence>
<name>A0AC61Y8F4_9FLAO</name>
<dbReference type="Proteomes" id="UP000356253">
    <property type="component" value="Unassembled WGS sequence"/>
</dbReference>
<organism evidence="1 2">
    <name type="scientific">Mesonia oceanica</name>
    <dbReference type="NCBI Taxonomy" id="2687242"/>
    <lineage>
        <taxon>Bacteria</taxon>
        <taxon>Pseudomonadati</taxon>
        <taxon>Bacteroidota</taxon>
        <taxon>Flavobacteriia</taxon>
        <taxon>Flavobacteriales</taxon>
        <taxon>Flavobacteriaceae</taxon>
        <taxon>Mesonia</taxon>
    </lineage>
</organism>
<proteinExistence type="predicted"/>
<comment type="caution">
    <text evidence="1">The sequence shown here is derived from an EMBL/GenBank/DDBJ whole genome shotgun (WGS) entry which is preliminary data.</text>
</comment>
<protein>
    <submittedName>
        <fullName evidence="1">Uncharacterized protein</fullName>
    </submittedName>
</protein>
<dbReference type="EMBL" id="CABVMM010000007">
    <property type="protein sequence ID" value="VVV00784.1"/>
    <property type="molecule type" value="Genomic_DNA"/>
</dbReference>
<reference evidence="1" key="1">
    <citation type="submission" date="2019-09" db="EMBL/GenBank/DDBJ databases">
        <authorList>
            <person name="Rodrigo-Torres L."/>
            <person name="Arahal R. D."/>
            <person name="Lucena T."/>
        </authorList>
    </citation>
    <scope>NUCLEOTIDE SEQUENCE</scope>
    <source>
        <strain evidence="1">ISS653</strain>
    </source>
</reference>
<evidence type="ECO:0000313" key="1">
    <source>
        <dbReference type="EMBL" id="VVV00784.1"/>
    </source>
</evidence>
<keyword evidence="2" id="KW-1185">Reference proteome</keyword>
<gene>
    <name evidence="1" type="ORF">FVB9532_02059</name>
</gene>